<dbReference type="EMBL" id="CP017641">
    <property type="protein sequence ID" value="APZ93175.1"/>
    <property type="molecule type" value="Genomic_DNA"/>
</dbReference>
<proteinExistence type="predicted"/>
<evidence type="ECO:0000313" key="2">
    <source>
        <dbReference type="Proteomes" id="UP000187735"/>
    </source>
</evidence>
<dbReference type="AlphaFoldDB" id="A0A1P8WGK1"/>
<organism evidence="1 2">
    <name type="scientific">Fuerstiella marisgermanici</name>
    <dbReference type="NCBI Taxonomy" id="1891926"/>
    <lineage>
        <taxon>Bacteria</taxon>
        <taxon>Pseudomonadati</taxon>
        <taxon>Planctomycetota</taxon>
        <taxon>Planctomycetia</taxon>
        <taxon>Planctomycetales</taxon>
        <taxon>Planctomycetaceae</taxon>
        <taxon>Fuerstiella</taxon>
    </lineage>
</organism>
<sequence>MCLCRSIGNIRNILRKNVAGSTSGSLPNLVIQLIFMKLPTRPSTEGLTTKRLFRFTWHPRNELDHFLQFLQRTHFNNL</sequence>
<protein>
    <submittedName>
        <fullName evidence="1">Uncharacterized protein</fullName>
    </submittedName>
</protein>
<dbReference type="Proteomes" id="UP000187735">
    <property type="component" value="Chromosome"/>
</dbReference>
<keyword evidence="2" id="KW-1185">Reference proteome</keyword>
<accession>A0A1P8WGK1</accession>
<dbReference type="KEGG" id="fmr:Fuma_02792"/>
<gene>
    <name evidence="1" type="ORF">Fuma_02792</name>
</gene>
<reference evidence="1 2" key="1">
    <citation type="journal article" date="2016" name="Front. Microbiol.">
        <title>Fuerstia marisgermanicae gen. nov., sp. nov., an Unusual Member of the Phylum Planctomycetes from the German Wadden Sea.</title>
        <authorList>
            <person name="Kohn T."/>
            <person name="Heuer A."/>
            <person name="Jogler M."/>
            <person name="Vollmers J."/>
            <person name="Boedeker C."/>
            <person name="Bunk B."/>
            <person name="Rast P."/>
            <person name="Borchert D."/>
            <person name="Glockner I."/>
            <person name="Freese H.M."/>
            <person name="Klenk H.P."/>
            <person name="Overmann J."/>
            <person name="Kaster A.K."/>
            <person name="Rohde M."/>
            <person name="Wiegand S."/>
            <person name="Jogler C."/>
        </authorList>
    </citation>
    <scope>NUCLEOTIDE SEQUENCE [LARGE SCALE GENOMIC DNA]</scope>
    <source>
        <strain evidence="1 2">NH11</strain>
    </source>
</reference>
<name>A0A1P8WGK1_9PLAN</name>
<evidence type="ECO:0000313" key="1">
    <source>
        <dbReference type="EMBL" id="APZ93175.1"/>
    </source>
</evidence>